<dbReference type="OrthoDB" id="10396625at2759"/>
<evidence type="ECO:0000256" key="2">
    <source>
        <dbReference type="SAM" id="SignalP"/>
    </source>
</evidence>
<feature type="transmembrane region" description="Helical" evidence="1">
    <location>
        <begin position="199"/>
        <end position="222"/>
    </location>
</feature>
<dbReference type="Proteomes" id="UP000515146">
    <property type="component" value="Unplaced"/>
</dbReference>
<keyword evidence="2" id="KW-0732">Signal</keyword>
<dbReference type="InParanoid" id="A0A6P6XK50"/>
<gene>
    <name evidence="4" type="primary">LOC113788634</name>
</gene>
<dbReference type="KEGG" id="dpte:113788634"/>
<dbReference type="AlphaFoldDB" id="A0A6P6XK50"/>
<reference evidence="4" key="1">
    <citation type="submission" date="2025-08" db="UniProtKB">
        <authorList>
            <consortium name="RefSeq"/>
        </authorList>
    </citation>
    <scope>IDENTIFICATION</scope>
    <source>
        <strain evidence="4">Airmid</strain>
    </source>
</reference>
<keyword evidence="3" id="KW-1185">Reference proteome</keyword>
<evidence type="ECO:0000256" key="1">
    <source>
        <dbReference type="SAM" id="Phobius"/>
    </source>
</evidence>
<evidence type="ECO:0000313" key="3">
    <source>
        <dbReference type="Proteomes" id="UP000515146"/>
    </source>
</evidence>
<proteinExistence type="predicted"/>
<keyword evidence="1" id="KW-0812">Transmembrane</keyword>
<evidence type="ECO:0000313" key="4">
    <source>
        <dbReference type="RefSeq" id="XP_027193905.1"/>
    </source>
</evidence>
<name>A0A6P6XK50_DERPT</name>
<feature type="chain" id="PRO_5027694669" evidence="2">
    <location>
        <begin position="24"/>
        <end position="225"/>
    </location>
</feature>
<keyword evidence="1" id="KW-1133">Transmembrane helix</keyword>
<keyword evidence="1" id="KW-0472">Membrane</keyword>
<accession>A0A6P6XK50</accession>
<feature type="signal peptide" evidence="2">
    <location>
        <begin position="1"/>
        <end position="23"/>
    </location>
</feature>
<protein>
    <submittedName>
        <fullName evidence="4">Uncharacterized protein LOC113788634</fullName>
    </submittedName>
</protein>
<organism evidence="3 4">
    <name type="scientific">Dermatophagoides pteronyssinus</name>
    <name type="common">European house dust mite</name>
    <dbReference type="NCBI Taxonomy" id="6956"/>
    <lineage>
        <taxon>Eukaryota</taxon>
        <taxon>Metazoa</taxon>
        <taxon>Ecdysozoa</taxon>
        <taxon>Arthropoda</taxon>
        <taxon>Chelicerata</taxon>
        <taxon>Arachnida</taxon>
        <taxon>Acari</taxon>
        <taxon>Acariformes</taxon>
        <taxon>Sarcoptiformes</taxon>
        <taxon>Astigmata</taxon>
        <taxon>Psoroptidia</taxon>
        <taxon>Analgoidea</taxon>
        <taxon>Pyroglyphidae</taxon>
        <taxon>Dermatophagoidinae</taxon>
        <taxon>Dermatophagoides</taxon>
    </lineage>
</organism>
<sequence>MNPKLSICSILLSLTTFISINNAKYHPYNGKIGIECQTEDGIIFLRIDEMIIDDKKLDWKQLDYNASSCTSSEKIIENKTPTNIEKLELKFETDIGMDFEFLKIKNNTYEMKKITIILNETLYEKDEFDLRYNHKFKIDTQGYHCDDLINYLKINKTVPNVKDEISVQFKQFQFAAYLSHENITNIAFKECNPLPGNQLVPILVGSGLLVLMGVCLTIYIFMRSR</sequence>
<dbReference type="RefSeq" id="XP_027193905.1">
    <property type="nucleotide sequence ID" value="XM_027338104.1"/>
</dbReference>